<keyword evidence="1" id="KW-0812">Transmembrane</keyword>
<proteinExistence type="evidence at transcript level"/>
<keyword evidence="1" id="KW-1133">Transmembrane helix</keyword>
<evidence type="ECO:0000313" key="2">
    <source>
        <dbReference type="EMBL" id="CAB55564.1"/>
    </source>
</evidence>
<accession>Q9PU88</accession>
<protein>
    <submittedName>
        <fullName evidence="2">Uncharacterized protein</fullName>
    </submittedName>
</protein>
<feature type="transmembrane region" description="Helical" evidence="1">
    <location>
        <begin position="6"/>
        <end position="24"/>
    </location>
</feature>
<feature type="non-terminal residue" evidence="2">
    <location>
        <position position="1"/>
    </location>
</feature>
<keyword evidence="1" id="KW-0472">Membrane</keyword>
<evidence type="ECO:0000256" key="1">
    <source>
        <dbReference type="SAM" id="Phobius"/>
    </source>
</evidence>
<reference evidence="2" key="1">
    <citation type="submission" date="1999-08" db="EMBL/GenBank/DDBJ databases">
        <title>cDNA sequence from Catla catla spleen.</title>
        <authorList>
            <person name="Vashishtha A."/>
            <person name="Ohri S."/>
            <person name="Choudhary S.K."/>
            <person name="Dixit A."/>
        </authorList>
    </citation>
    <scope>NUCLEOTIDE SEQUENCE</scope>
    <source>
        <tissue evidence="2">Spleen</tissue>
    </source>
</reference>
<dbReference type="EMBL" id="AJ249222">
    <property type="protein sequence ID" value="CAB55564.1"/>
    <property type="molecule type" value="mRNA"/>
</dbReference>
<organism evidence="2">
    <name type="scientific">Labeo catla</name>
    <name type="common">Catla</name>
    <name type="synonym">Catla catla</name>
    <dbReference type="NCBI Taxonomy" id="72446"/>
    <lineage>
        <taxon>Eukaryota</taxon>
        <taxon>Metazoa</taxon>
        <taxon>Chordata</taxon>
        <taxon>Craniata</taxon>
        <taxon>Vertebrata</taxon>
        <taxon>Euteleostomi</taxon>
        <taxon>Actinopterygii</taxon>
        <taxon>Neopterygii</taxon>
        <taxon>Teleostei</taxon>
        <taxon>Ostariophysi</taxon>
        <taxon>Cypriniformes</taxon>
        <taxon>Cyprinidae</taxon>
        <taxon>Labeoninae</taxon>
        <taxon>Labeonini</taxon>
        <taxon>Labeo</taxon>
    </lineage>
</organism>
<sequence length="51" mass="6074">KWNIYLFTYLLFIFVIVPLNKYIIVESVIAIKNLITCAALQDSIYLFKLKY</sequence>
<dbReference type="AlphaFoldDB" id="Q9PU88"/>
<name>Q9PU88_LABCA</name>